<dbReference type="AlphaFoldDB" id="A0A1U9V3E6"/>
<protein>
    <submittedName>
        <fullName evidence="3">DUF1311 domain-containing protein</fullName>
    </submittedName>
</protein>
<evidence type="ECO:0000259" key="2">
    <source>
        <dbReference type="Pfam" id="PF07007"/>
    </source>
</evidence>
<evidence type="ECO:0000313" key="3">
    <source>
        <dbReference type="EMBL" id="AQV99329.1"/>
    </source>
</evidence>
<reference evidence="4" key="1">
    <citation type="submission" date="2017-02" db="EMBL/GenBank/DDBJ databases">
        <title>Complete genome sequence of Cupriavidus necator strain NH9, a 3-chlorobenzoate degrader.</title>
        <authorList>
            <person name="Moriuchi R."/>
            <person name="Dohra H."/>
            <person name="Ogawa N."/>
        </authorList>
    </citation>
    <scope>NUCLEOTIDE SEQUENCE [LARGE SCALE GENOMIC DNA]</scope>
    <source>
        <strain evidence="4">NH9</strain>
        <plasmid evidence="4">penh92</plasmid>
    </source>
</reference>
<keyword evidence="3" id="KW-0614">Plasmid</keyword>
<feature type="signal peptide" evidence="1">
    <location>
        <begin position="1"/>
        <end position="30"/>
    </location>
</feature>
<dbReference type="Proteomes" id="UP000189627">
    <property type="component" value="Plasmid pENH92"/>
</dbReference>
<gene>
    <name evidence="3" type="ORF">BJN34_36250</name>
</gene>
<dbReference type="OrthoDB" id="9103413at2"/>
<dbReference type="InterPro" id="IPR009739">
    <property type="entry name" value="LprI-like_N"/>
</dbReference>
<organism evidence="3 4">
    <name type="scientific">Cupriavidus necator</name>
    <name type="common">Alcaligenes eutrophus</name>
    <name type="synonym">Ralstonia eutropha</name>
    <dbReference type="NCBI Taxonomy" id="106590"/>
    <lineage>
        <taxon>Bacteria</taxon>
        <taxon>Pseudomonadati</taxon>
        <taxon>Pseudomonadota</taxon>
        <taxon>Betaproteobacteria</taxon>
        <taxon>Burkholderiales</taxon>
        <taxon>Burkholderiaceae</taxon>
        <taxon>Cupriavidus</taxon>
    </lineage>
</organism>
<geneLocation type="plasmid" evidence="4">
    <name>penh92</name>
</geneLocation>
<dbReference type="KEGG" id="cuh:BJN34_36250"/>
<proteinExistence type="predicted"/>
<dbReference type="EMBL" id="CP017759">
    <property type="protein sequence ID" value="AQV99329.1"/>
    <property type="molecule type" value="Genomic_DNA"/>
</dbReference>
<evidence type="ECO:0000256" key="1">
    <source>
        <dbReference type="SAM" id="SignalP"/>
    </source>
</evidence>
<dbReference type="Pfam" id="PF07007">
    <property type="entry name" value="LprI"/>
    <property type="match status" value="1"/>
</dbReference>
<name>A0A1U9V3E6_CUPNE</name>
<keyword evidence="1" id="KW-0732">Signal</keyword>
<dbReference type="Gene3D" id="1.20.1270.180">
    <property type="match status" value="1"/>
</dbReference>
<evidence type="ECO:0000313" key="4">
    <source>
        <dbReference type="Proteomes" id="UP000189627"/>
    </source>
</evidence>
<sequence length="149" mass="16462">MMMTCRALRPRRLVFVGVLLLGAVLQSAFAAQTAMDLYRQCRDKATTAQQRQCFPAAIRQSEIELTAAEKLARANLEELEAISPGSRSLHPVRAFDEATRAFRTFREAERQRVLTSYGSGNGGDSAASETVIRVNLERVDALTDEAATR</sequence>
<accession>A0A1U9V3E6</accession>
<feature type="chain" id="PRO_5010711856" evidence="1">
    <location>
        <begin position="31"/>
        <end position="149"/>
    </location>
</feature>
<feature type="domain" description="Lysozyme inhibitor LprI-like N-terminal" evidence="2">
    <location>
        <begin position="41"/>
        <end position="142"/>
    </location>
</feature>